<keyword evidence="1" id="KW-0808">Transferase</keyword>
<evidence type="ECO:0000313" key="1">
    <source>
        <dbReference type="EMBL" id="TVU64119.1"/>
    </source>
</evidence>
<dbReference type="Gene3D" id="3.40.50.150">
    <property type="entry name" value="Vaccinia Virus protein VP39"/>
    <property type="match status" value="1"/>
</dbReference>
<dbReference type="InterPro" id="IPR029063">
    <property type="entry name" value="SAM-dependent_MTases_sf"/>
</dbReference>
<dbReference type="GO" id="GO:0032259">
    <property type="term" value="P:methylation"/>
    <property type="evidence" value="ECO:0007669"/>
    <property type="project" value="UniProtKB-KW"/>
</dbReference>
<gene>
    <name evidence="1" type="ORF">FQP90_09035</name>
</gene>
<dbReference type="AlphaFoldDB" id="A0A558H4R9"/>
<dbReference type="OrthoDB" id="3172472at2"/>
<protein>
    <submittedName>
        <fullName evidence="1">Class I SAM-dependent methyltransferase</fullName>
    </submittedName>
</protein>
<sequence length="246" mass="26731">MIIAPDQTVDAILRLLGPLDPPEELHKVPGPYLYDQVTAKDRTEIPELLAEARKTEGPILVLAAGSGRITGPLLALDRPLTAVESSLDELTRFDVEKRFGCVVLGASSITLLDPSDRRGLFRKVRECLTPDGRFLMTVANADSHLASENNDGGTFVSALGDDSCLITKESRDTVNGARHVTMIHVSFNEGGTYRSSEYAHDVAFVSRGLLEEETSAEGLNIIERRPVHIATPTPGLNDVELWVCGK</sequence>
<proteinExistence type="predicted"/>
<dbReference type="RefSeq" id="WP_144649402.1">
    <property type="nucleotide sequence ID" value="NZ_VNFK01000005.1"/>
</dbReference>
<comment type="caution">
    <text evidence="1">The sequence shown here is derived from an EMBL/GenBank/DDBJ whole genome shotgun (WGS) entry which is preliminary data.</text>
</comment>
<dbReference type="EMBL" id="VNFK01000005">
    <property type="protein sequence ID" value="TVU64119.1"/>
    <property type="molecule type" value="Genomic_DNA"/>
</dbReference>
<reference evidence="1 2" key="1">
    <citation type="submission" date="2019-07" db="EMBL/GenBank/DDBJ databases">
        <title>Diversity of Bacteria from Kongsfjorden, Arctic.</title>
        <authorList>
            <person name="Yu Y."/>
        </authorList>
    </citation>
    <scope>NUCLEOTIDE SEQUENCE [LARGE SCALE GENOMIC DNA]</scope>
    <source>
        <strain evidence="1 2">SM1928</strain>
    </source>
</reference>
<accession>A0A558H4R9</accession>
<name>A0A558H4R9_PAENT</name>
<dbReference type="GO" id="GO:0008168">
    <property type="term" value="F:methyltransferase activity"/>
    <property type="evidence" value="ECO:0007669"/>
    <property type="project" value="UniProtKB-KW"/>
</dbReference>
<organism evidence="1 2">
    <name type="scientific">Paenarthrobacter nitroguajacolicus</name>
    <name type="common">Arthrobacter nitroguajacolicus</name>
    <dbReference type="NCBI Taxonomy" id="211146"/>
    <lineage>
        <taxon>Bacteria</taxon>
        <taxon>Bacillati</taxon>
        <taxon>Actinomycetota</taxon>
        <taxon>Actinomycetes</taxon>
        <taxon>Micrococcales</taxon>
        <taxon>Micrococcaceae</taxon>
        <taxon>Paenarthrobacter</taxon>
    </lineage>
</organism>
<dbReference type="SUPFAM" id="SSF53335">
    <property type="entry name" value="S-adenosyl-L-methionine-dependent methyltransferases"/>
    <property type="match status" value="1"/>
</dbReference>
<evidence type="ECO:0000313" key="2">
    <source>
        <dbReference type="Proteomes" id="UP000316500"/>
    </source>
</evidence>
<keyword evidence="1" id="KW-0489">Methyltransferase</keyword>
<dbReference type="Proteomes" id="UP000316500">
    <property type="component" value="Unassembled WGS sequence"/>
</dbReference>